<dbReference type="InterPro" id="IPR056884">
    <property type="entry name" value="NPHP3-like_N"/>
</dbReference>
<sequence>MSRQNGDLKGNLGLNLLHSPLHTLTEFVFVHGLGGGSRKTWSKSSSISHYWPQSWLPEDPAFKHVRVHSFGYNSDWVKGKDNCLNIHHFAKSLLGELSTSPSLSGADTPIVFIGHSMGGLVIKKAYLLARQDASYDFLVKRVHTMYFFATPHRGSDSAKLLEHILQIAYYSRAYVSDLKRGSETLQSINDEFRKYSDKIEFWSFYETNKLTMGFFSTLIVDPDSATLGYREEQQIPLDADHRSICKFETPQDPNYITVRNALASTVDRISKSALDSKENKMRSQLKYLKEYLGIFESLEDDLILVEDARMPGTCEWLESRISYVEWSTFEPGTPHILWVNGKPAAGKSVLAGYIINKLRRKGNCSFYFFKYGDKSKSRLDNCLRSLAFQMACTDYHVQQTLLEMYKNDIKLDSNDERITWRKLFLSGIFQANLKRHYWVIDALDESENITSFFDTVLAKLDWSMPLRILVTSRESPEIGKHLSGLGSHVFQSERITTADTIIDIKLLVEAKARSLLVKDENDRAVLMDKILEKSQGSFLWTVLVLSELSNSYTELEINKVLEDVPPDMELLYKRSLDLMSQATRGKQLGSAILIWATCATKPLKMNELVYALKLDIGDSFPKLQEIIGAVCGQLVTVDKFGSVQLIHETVREFLLRGDLASEFAISRVLAHTRIARVCLKYLTGEEMNPPRTNRRNTDVSVGERRAGFSTYACAAFSYHLSKADPLVNDVFLLLNKFLRSNVLSWIEVIARSKDLALLIRTAKYLKVYLNSCTVQRSPLGGEMQIIRGWATDLVRIAAKFADALILSPSSIYSLILPFCPKESTIYKTARPGRKLSVVGLSNTEWDDRLTSIEFRQVQATAICYGDEFFAVGLSTGRVAVYHATSYQEYRSLDHGEAVKFLQIGRKPELIASCGLKAIHLWEIRSGQLVHTFQTPQRSVGLTFDRDLLIVACAKNYLTSWDLSNDGARRPDKPWNDSEDTNVKTRRAPSAISISVGHQMLAVAYAGKPITLWDLRENTYYGNCGKKLLDGETSTHLVTALIFNPNAAIERLVASYLDGDLVLLDPFSDQVLVSFRADCHTLATSPDGRLVAGSAGSGTIQIYEFDTLTMLYRVQSSSYYIKQLAFSKDSLHFADIRGSQCNIWEPMALLRNSISDDNSENTSTSVAEEVAMDSKARISAMVADPTEGVVFCSKDDGSVCIYDLKSGAHLRTLYSHKSAVSILTWWPQRNVIMSVDISNRISAWSLKKSPRGELLVEEVLFQSRLDCGKAITQVLPSAAVGKLILSTRETDHLWTISGHEDDVRMHKERPGIRKWFQHQESSHHIISIDGTTARIYTWSDWSEVASVKLNIDITGRQIKNVIPYVSQNGQRILIELSELDGSANTCGLYLLNGLQYATDTIRSNEVDYEKADVSLDVGTASKSRERIQEGEILTHLIDKRLSSLEHNVAHIVGLDVSNRIVFLDNYSWVCSVDLEEPEDSPGLYLRHFFVPYDWFSGTRNVVALVTRRDVLIARNSDVAIVRPGLEYTQDSGVRLGGTKKSCSSIF</sequence>
<dbReference type="Gene3D" id="3.40.50.1820">
    <property type="entry name" value="alpha/beta hydrolase"/>
    <property type="match status" value="1"/>
</dbReference>
<dbReference type="PANTHER" id="PTHR10039">
    <property type="entry name" value="AMELOGENIN"/>
    <property type="match status" value="1"/>
</dbReference>
<dbReference type="InterPro" id="IPR011047">
    <property type="entry name" value="Quinoprotein_ADH-like_sf"/>
</dbReference>
<feature type="domain" description="GPI inositol-deacylase winged helix" evidence="4">
    <location>
        <begin position="576"/>
        <end position="666"/>
    </location>
</feature>
<dbReference type="Gene3D" id="2.130.10.10">
    <property type="entry name" value="YVTN repeat-like/Quinoprotein amine dehydrogenase"/>
    <property type="match status" value="2"/>
</dbReference>
<keyword evidence="2" id="KW-0677">Repeat</keyword>
<evidence type="ECO:0000256" key="1">
    <source>
        <dbReference type="ARBA" id="ARBA00007920"/>
    </source>
</evidence>
<evidence type="ECO:0000259" key="4">
    <source>
        <dbReference type="Pfam" id="PF22939"/>
    </source>
</evidence>
<gene>
    <name evidence="6" type="ORF">BDV29DRAFT_191631</name>
</gene>
<dbReference type="SUPFAM" id="SSF52540">
    <property type="entry name" value="P-loop containing nucleoside triphosphate hydrolases"/>
    <property type="match status" value="1"/>
</dbReference>
<dbReference type="EMBL" id="ML732224">
    <property type="protein sequence ID" value="KAB8073567.1"/>
    <property type="molecule type" value="Genomic_DNA"/>
</dbReference>
<dbReference type="Pfam" id="PF24883">
    <property type="entry name" value="NPHP3_N"/>
    <property type="match status" value="1"/>
</dbReference>
<dbReference type="PANTHER" id="PTHR10039:SF16">
    <property type="entry name" value="GPI INOSITOL-DEACYLASE"/>
    <property type="match status" value="1"/>
</dbReference>
<evidence type="ECO:0000259" key="3">
    <source>
        <dbReference type="Pfam" id="PF05057"/>
    </source>
</evidence>
<dbReference type="SMART" id="SM00320">
    <property type="entry name" value="WD40"/>
    <property type="match status" value="7"/>
</dbReference>
<dbReference type="OrthoDB" id="194358at2759"/>
<dbReference type="InterPro" id="IPR029058">
    <property type="entry name" value="AB_hydrolase_fold"/>
</dbReference>
<dbReference type="InterPro" id="IPR001680">
    <property type="entry name" value="WD40_rpt"/>
</dbReference>
<reference evidence="6 7" key="1">
    <citation type="submission" date="2019-04" db="EMBL/GenBank/DDBJ databases">
        <title>Friends and foes A comparative genomics study of 23 Aspergillus species from section Flavi.</title>
        <authorList>
            <consortium name="DOE Joint Genome Institute"/>
            <person name="Kjaerbolling I."/>
            <person name="Vesth T."/>
            <person name="Frisvad J.C."/>
            <person name="Nybo J.L."/>
            <person name="Theobald S."/>
            <person name="Kildgaard S."/>
            <person name="Isbrandt T."/>
            <person name="Kuo A."/>
            <person name="Sato A."/>
            <person name="Lyhne E.K."/>
            <person name="Kogle M.E."/>
            <person name="Wiebenga A."/>
            <person name="Kun R.S."/>
            <person name="Lubbers R.J."/>
            <person name="Makela M.R."/>
            <person name="Barry K."/>
            <person name="Chovatia M."/>
            <person name="Clum A."/>
            <person name="Daum C."/>
            <person name="Haridas S."/>
            <person name="He G."/>
            <person name="LaButti K."/>
            <person name="Lipzen A."/>
            <person name="Mondo S."/>
            <person name="Riley R."/>
            <person name="Salamov A."/>
            <person name="Simmons B.A."/>
            <person name="Magnuson J.K."/>
            <person name="Henrissat B."/>
            <person name="Mortensen U.H."/>
            <person name="Larsen T.O."/>
            <person name="Devries R.P."/>
            <person name="Grigoriev I.V."/>
            <person name="Machida M."/>
            <person name="Baker S.E."/>
            <person name="Andersen M.R."/>
        </authorList>
    </citation>
    <scope>NUCLEOTIDE SEQUENCE [LARGE SCALE GENOMIC DNA]</scope>
    <source>
        <strain evidence="6 7">CBS 151.66</strain>
    </source>
</reference>
<accession>A0A5N5X0M6</accession>
<feature type="domain" description="DUF676" evidence="3">
    <location>
        <begin position="28"/>
        <end position="156"/>
    </location>
</feature>
<comment type="similarity">
    <text evidence="1">Belongs to the putative lipase ROG1 family.</text>
</comment>
<name>A0A5N5X0M6_9EURO</name>
<dbReference type="SUPFAM" id="SSF50998">
    <property type="entry name" value="Quinoprotein alcohol dehydrogenase-like"/>
    <property type="match status" value="1"/>
</dbReference>
<dbReference type="Gene3D" id="3.40.50.300">
    <property type="entry name" value="P-loop containing nucleotide triphosphate hydrolases"/>
    <property type="match status" value="1"/>
</dbReference>
<dbReference type="InterPro" id="IPR054471">
    <property type="entry name" value="GPIID_WHD"/>
</dbReference>
<evidence type="ECO:0000313" key="7">
    <source>
        <dbReference type="Proteomes" id="UP000326565"/>
    </source>
</evidence>
<dbReference type="SUPFAM" id="SSF53474">
    <property type="entry name" value="alpha/beta-Hydrolases"/>
    <property type="match status" value="1"/>
</dbReference>
<dbReference type="Pfam" id="PF05057">
    <property type="entry name" value="DUF676"/>
    <property type="match status" value="1"/>
</dbReference>
<evidence type="ECO:0000256" key="2">
    <source>
        <dbReference type="ARBA" id="ARBA00022737"/>
    </source>
</evidence>
<dbReference type="Proteomes" id="UP000326565">
    <property type="component" value="Unassembled WGS sequence"/>
</dbReference>
<dbReference type="Pfam" id="PF22939">
    <property type="entry name" value="WHD_GPIID"/>
    <property type="match status" value="1"/>
</dbReference>
<protein>
    <submittedName>
        <fullName evidence="6">Uncharacterized protein</fullName>
    </submittedName>
</protein>
<evidence type="ECO:0000259" key="5">
    <source>
        <dbReference type="Pfam" id="PF24883"/>
    </source>
</evidence>
<keyword evidence="7" id="KW-1185">Reference proteome</keyword>
<dbReference type="InterPro" id="IPR007751">
    <property type="entry name" value="DUF676_lipase-like"/>
</dbReference>
<proteinExistence type="inferred from homology"/>
<evidence type="ECO:0000313" key="6">
    <source>
        <dbReference type="EMBL" id="KAB8073567.1"/>
    </source>
</evidence>
<organism evidence="6 7">
    <name type="scientific">Aspergillus leporis</name>
    <dbReference type="NCBI Taxonomy" id="41062"/>
    <lineage>
        <taxon>Eukaryota</taxon>
        <taxon>Fungi</taxon>
        <taxon>Dikarya</taxon>
        <taxon>Ascomycota</taxon>
        <taxon>Pezizomycotina</taxon>
        <taxon>Eurotiomycetes</taxon>
        <taxon>Eurotiomycetidae</taxon>
        <taxon>Eurotiales</taxon>
        <taxon>Aspergillaceae</taxon>
        <taxon>Aspergillus</taxon>
        <taxon>Aspergillus subgen. Circumdati</taxon>
    </lineage>
</organism>
<dbReference type="InterPro" id="IPR015943">
    <property type="entry name" value="WD40/YVTN_repeat-like_dom_sf"/>
</dbReference>
<feature type="domain" description="Nephrocystin 3-like N-terminal" evidence="5">
    <location>
        <begin position="312"/>
        <end position="473"/>
    </location>
</feature>
<dbReference type="InterPro" id="IPR027417">
    <property type="entry name" value="P-loop_NTPase"/>
</dbReference>